<keyword evidence="8" id="KW-1185">Reference proteome</keyword>
<dbReference type="PANTHER" id="PTHR10736:SF0">
    <property type="entry name" value="BESTROPHIN HOMOLOG"/>
    <property type="match status" value="1"/>
</dbReference>
<keyword evidence="3 6" id="KW-1133">Transmembrane helix</keyword>
<keyword evidence="6" id="KW-0869">Chloride channel</keyword>
<evidence type="ECO:0000256" key="5">
    <source>
        <dbReference type="ARBA" id="ARBA00034769"/>
    </source>
</evidence>
<keyword evidence="6" id="KW-1003">Cell membrane</keyword>
<gene>
    <name evidence="9" type="primary">LOC100369861</name>
</gene>
<dbReference type="Pfam" id="PF01062">
    <property type="entry name" value="Bestrophin"/>
    <property type="match status" value="1"/>
</dbReference>
<evidence type="ECO:0000313" key="8">
    <source>
        <dbReference type="Proteomes" id="UP000694865"/>
    </source>
</evidence>
<organism evidence="8 9">
    <name type="scientific">Saccoglossus kowalevskii</name>
    <name type="common">Acorn worm</name>
    <dbReference type="NCBI Taxonomy" id="10224"/>
    <lineage>
        <taxon>Eukaryota</taxon>
        <taxon>Metazoa</taxon>
        <taxon>Hemichordata</taxon>
        <taxon>Enteropneusta</taxon>
        <taxon>Harrimaniidae</taxon>
        <taxon>Saccoglossus</taxon>
    </lineage>
</organism>
<feature type="compositionally biased region" description="Basic and acidic residues" evidence="7">
    <location>
        <begin position="405"/>
        <end position="423"/>
    </location>
</feature>
<keyword evidence="6" id="KW-0813">Transport</keyword>
<feature type="transmembrane region" description="Helical" evidence="6">
    <location>
        <begin position="71"/>
        <end position="89"/>
    </location>
</feature>
<feature type="region of interest" description="Disordered" evidence="7">
    <location>
        <begin position="373"/>
        <end position="480"/>
    </location>
</feature>
<dbReference type="RefSeq" id="XP_006813148.1">
    <property type="nucleotide sequence ID" value="XM_006813085.1"/>
</dbReference>
<feature type="transmembrane region" description="Helical" evidence="6">
    <location>
        <begin position="268"/>
        <end position="286"/>
    </location>
</feature>
<keyword evidence="2 6" id="KW-0812">Transmembrane</keyword>
<keyword evidence="6" id="KW-0868">Chloride</keyword>
<feature type="compositionally biased region" description="Basic and acidic residues" evidence="7">
    <location>
        <begin position="385"/>
        <end position="394"/>
    </location>
</feature>
<name>A0ABM0LZF7_SACKO</name>
<evidence type="ECO:0000256" key="3">
    <source>
        <dbReference type="ARBA" id="ARBA00022989"/>
    </source>
</evidence>
<evidence type="ECO:0000256" key="4">
    <source>
        <dbReference type="ARBA" id="ARBA00023136"/>
    </source>
</evidence>
<dbReference type="PANTHER" id="PTHR10736">
    <property type="entry name" value="BESTROPHIN"/>
    <property type="match status" value="1"/>
</dbReference>
<dbReference type="GeneID" id="100369861"/>
<evidence type="ECO:0000256" key="1">
    <source>
        <dbReference type="ARBA" id="ARBA00004370"/>
    </source>
</evidence>
<proteinExistence type="inferred from homology"/>
<accession>A0ABM0LZF7</accession>
<evidence type="ECO:0000256" key="2">
    <source>
        <dbReference type="ARBA" id="ARBA00022692"/>
    </source>
</evidence>
<dbReference type="InterPro" id="IPR000615">
    <property type="entry name" value="Bestrophin"/>
</dbReference>
<keyword evidence="6" id="KW-0407">Ion channel</keyword>
<comment type="subcellular location">
    <subcellularLocation>
        <location evidence="6">Cell membrane</location>
        <topology evidence="6">Multi-pass membrane protein</topology>
    </subcellularLocation>
    <subcellularLocation>
        <location evidence="1">Membrane</location>
    </subcellularLocation>
</comment>
<protein>
    <recommendedName>
        <fullName evidence="6">Bestrophin homolog</fullName>
    </recommendedName>
</protein>
<reference evidence="9" key="1">
    <citation type="submission" date="2025-08" db="UniProtKB">
        <authorList>
            <consortium name="RefSeq"/>
        </authorList>
    </citation>
    <scope>IDENTIFICATION</scope>
    <source>
        <tissue evidence="9">Testes</tissue>
    </source>
</reference>
<keyword evidence="6" id="KW-0406">Ion transport</keyword>
<comment type="function">
    <text evidence="6">Forms chloride channels.</text>
</comment>
<keyword evidence="4 6" id="KW-0472">Membrane</keyword>
<evidence type="ECO:0000256" key="6">
    <source>
        <dbReference type="RuleBase" id="RU363126"/>
    </source>
</evidence>
<sequence length="480" mass="56354">HVTFTARIKHDKLGGFYKLLFRWKGSVYKLLWREALVFLFSYAIVSLVYRFALNETQKTSFEAFCIYAEEFTSMTPISFVLGFYVSIIVQRWWDQFLSIPWPDKLAYDIAANVHGTDEEARMLRRTMIRYINLGALLTYCTVSKSVKKRFPSLDYVVTAGFMTEEEKRVYLEIPSDHPKHWLPCAWFINLVRKAVDDNRIKSAPAAKTIIDDLNQFHDNCDDLYGFDWVTIPLVYTQVVTIAVYTFFCACLFGRQYLQLGPDIQRYNVDYYFPAFTMLQFLFYFGWLKVAENLMNPFGEDDDDFEMNWVVDRNLQVSYLIVDHIYNLQMPLVKDIHYDIMEPEIPHTEFSFKTKTEPWMGSAFRVRMSKSDMSISTEGNRRKNSRRDYDDDNYARRRTNSALHSEMQKDEEIGQCDEFIKKDSPASPSRRHSNEMLSDAMETEPCRRSPTSGDSPRKTLTDFALFEEEKQPPRSCTVTSL</sequence>
<feature type="transmembrane region" description="Helical" evidence="6">
    <location>
        <begin position="30"/>
        <end position="51"/>
    </location>
</feature>
<evidence type="ECO:0000313" key="9">
    <source>
        <dbReference type="RefSeq" id="XP_006813148.1"/>
    </source>
</evidence>
<dbReference type="InterPro" id="IPR021134">
    <property type="entry name" value="Bestrophin-like"/>
</dbReference>
<evidence type="ECO:0000256" key="7">
    <source>
        <dbReference type="SAM" id="MobiDB-lite"/>
    </source>
</evidence>
<feature type="transmembrane region" description="Helical" evidence="6">
    <location>
        <begin position="234"/>
        <end position="256"/>
    </location>
</feature>
<comment type="similarity">
    <text evidence="5 6">Belongs to the anion channel-forming bestrophin (TC 1.A.46) family. Calcium-sensitive chloride channel subfamily.</text>
</comment>
<dbReference type="Proteomes" id="UP000694865">
    <property type="component" value="Unplaced"/>
</dbReference>
<feature type="non-terminal residue" evidence="9">
    <location>
        <position position="1"/>
    </location>
</feature>